<protein>
    <submittedName>
        <fullName evidence="1">Uncharacterized protein</fullName>
    </submittedName>
</protein>
<evidence type="ECO:0000313" key="1">
    <source>
        <dbReference type="EMBL" id="EFL44824.1"/>
    </source>
</evidence>
<accession>E1KUI7</accession>
<dbReference type="STRING" id="866771.HMPREF9296_0669"/>
<evidence type="ECO:0000313" key="2">
    <source>
        <dbReference type="Proteomes" id="UP000003610"/>
    </source>
</evidence>
<organism evidence="1 2">
    <name type="scientific">Prevotella disiens FB035-09AN</name>
    <dbReference type="NCBI Taxonomy" id="866771"/>
    <lineage>
        <taxon>Bacteria</taxon>
        <taxon>Pseudomonadati</taxon>
        <taxon>Bacteroidota</taxon>
        <taxon>Bacteroidia</taxon>
        <taxon>Bacteroidales</taxon>
        <taxon>Prevotellaceae</taxon>
        <taxon>Prevotella</taxon>
    </lineage>
</organism>
<proteinExistence type="predicted"/>
<name>E1KUI7_9BACT</name>
<gene>
    <name evidence="1" type="ORF">HMPREF9296_0669</name>
</gene>
<dbReference type="AlphaFoldDB" id="E1KUI7"/>
<sequence>MLSRVQPFRYAKIAKQVRQRLGKNLKNQKSLYYIRCMQKVCLILRP</sequence>
<comment type="caution">
    <text evidence="1">The sequence shown here is derived from an EMBL/GenBank/DDBJ whole genome shotgun (WGS) entry which is preliminary data.</text>
</comment>
<reference evidence="1 2" key="1">
    <citation type="submission" date="2010-08" db="EMBL/GenBank/DDBJ databases">
        <authorList>
            <person name="Durkin A.S."/>
            <person name="Madupu R."/>
            <person name="Torralba M."/>
            <person name="Gillis M."/>
            <person name="Methe B."/>
            <person name="Sutton G."/>
            <person name="Nelson K.E."/>
        </authorList>
    </citation>
    <scope>NUCLEOTIDE SEQUENCE [LARGE SCALE GENOMIC DNA]</scope>
    <source>
        <strain evidence="1 2">FB035-09AN</strain>
    </source>
</reference>
<dbReference type="Proteomes" id="UP000003610">
    <property type="component" value="Unassembled WGS sequence"/>
</dbReference>
<dbReference type="EMBL" id="AEDO01000073">
    <property type="protein sequence ID" value="EFL44824.1"/>
    <property type="molecule type" value="Genomic_DNA"/>
</dbReference>